<comment type="caution">
    <text evidence="12">The sequence shown here is derived from an EMBL/GenBank/DDBJ whole genome shotgun (WGS) entry which is preliminary data.</text>
</comment>
<feature type="domain" description="Helicase ATP-binding" evidence="9">
    <location>
        <begin position="159"/>
        <end position="349"/>
    </location>
</feature>
<dbReference type="EC" id="3.6.4.13" evidence="1"/>
<dbReference type="SMART" id="SM00490">
    <property type="entry name" value="HELICc"/>
    <property type="match status" value="1"/>
</dbReference>
<evidence type="ECO:0000313" key="13">
    <source>
        <dbReference type="Proteomes" id="UP000068243"/>
    </source>
</evidence>
<comment type="catalytic activity">
    <reaction evidence="6">
        <text>ATP + H2O = ADP + phosphate + H(+)</text>
        <dbReference type="Rhea" id="RHEA:13065"/>
        <dbReference type="ChEBI" id="CHEBI:15377"/>
        <dbReference type="ChEBI" id="CHEBI:15378"/>
        <dbReference type="ChEBI" id="CHEBI:30616"/>
        <dbReference type="ChEBI" id="CHEBI:43474"/>
        <dbReference type="ChEBI" id="CHEBI:456216"/>
        <dbReference type="EC" id="3.6.4.13"/>
    </reaction>
</comment>
<keyword evidence="4 12" id="KW-0347">Helicase</keyword>
<evidence type="ECO:0000256" key="5">
    <source>
        <dbReference type="ARBA" id="ARBA00022840"/>
    </source>
</evidence>
<dbReference type="SMART" id="SM00487">
    <property type="entry name" value="DEXDc"/>
    <property type="match status" value="1"/>
</dbReference>
<dbReference type="InterPro" id="IPR027417">
    <property type="entry name" value="P-loop_NTPase"/>
</dbReference>
<name>A0A100IS12_ASPNG</name>
<dbReference type="PROSITE" id="PS51195">
    <property type="entry name" value="Q_MOTIF"/>
    <property type="match status" value="1"/>
</dbReference>
<evidence type="ECO:0000256" key="7">
    <source>
        <dbReference type="PROSITE-ProRule" id="PRU00552"/>
    </source>
</evidence>
<evidence type="ECO:0000256" key="1">
    <source>
        <dbReference type="ARBA" id="ARBA00012552"/>
    </source>
</evidence>
<dbReference type="Proteomes" id="UP000068243">
    <property type="component" value="Unassembled WGS sequence"/>
</dbReference>
<dbReference type="InterPro" id="IPR011545">
    <property type="entry name" value="DEAD/DEAH_box_helicase_dom"/>
</dbReference>
<evidence type="ECO:0000259" key="9">
    <source>
        <dbReference type="PROSITE" id="PS51192"/>
    </source>
</evidence>
<dbReference type="CDD" id="cd18787">
    <property type="entry name" value="SF2_C_DEAD"/>
    <property type="match status" value="1"/>
</dbReference>
<dbReference type="InterPro" id="IPR001650">
    <property type="entry name" value="Helicase_C-like"/>
</dbReference>
<dbReference type="VEuPathDB" id="FungiDB:An02g13540"/>
<proteinExistence type="predicted"/>
<evidence type="ECO:0000256" key="4">
    <source>
        <dbReference type="ARBA" id="ARBA00022806"/>
    </source>
</evidence>
<keyword evidence="5" id="KW-0067">ATP-binding</keyword>
<dbReference type="Gene3D" id="3.40.50.300">
    <property type="entry name" value="P-loop containing nucleotide triphosphate hydrolases"/>
    <property type="match status" value="2"/>
</dbReference>
<dbReference type="GO" id="GO:0005524">
    <property type="term" value="F:ATP binding"/>
    <property type="evidence" value="ECO:0007669"/>
    <property type="project" value="UniProtKB-KW"/>
</dbReference>
<feature type="domain" description="DEAD-box RNA helicase Q" evidence="11">
    <location>
        <begin position="128"/>
        <end position="156"/>
    </location>
</feature>
<dbReference type="PROSITE" id="PS51192">
    <property type="entry name" value="HELICASE_ATP_BIND_1"/>
    <property type="match status" value="1"/>
</dbReference>
<reference evidence="13" key="1">
    <citation type="journal article" date="2016" name="Genome Announc.">
        <title>Draft genome sequence of Aspergillus niger strain An76.</title>
        <authorList>
            <person name="Gong W."/>
            <person name="Cheng Z."/>
            <person name="Zhang H."/>
            <person name="Liu L."/>
            <person name="Gao P."/>
            <person name="Wang L."/>
        </authorList>
    </citation>
    <scope>NUCLEOTIDE SEQUENCE [LARGE SCALE GENOMIC DNA]</scope>
    <source>
        <strain evidence="13">An76</strain>
    </source>
</reference>
<dbReference type="OrthoDB" id="196131at2759"/>
<feature type="region of interest" description="Disordered" evidence="8">
    <location>
        <begin position="1"/>
        <end position="63"/>
    </location>
</feature>
<protein>
    <recommendedName>
        <fullName evidence="1">RNA helicase</fullName>
        <ecNumber evidence="1">3.6.4.13</ecNumber>
    </recommendedName>
</protein>
<feature type="compositionally biased region" description="Polar residues" evidence="8">
    <location>
        <begin position="47"/>
        <end position="60"/>
    </location>
</feature>
<evidence type="ECO:0000256" key="6">
    <source>
        <dbReference type="ARBA" id="ARBA00047984"/>
    </source>
</evidence>
<dbReference type="GO" id="GO:0003676">
    <property type="term" value="F:nucleic acid binding"/>
    <property type="evidence" value="ECO:0007669"/>
    <property type="project" value="InterPro"/>
</dbReference>
<dbReference type="VEuPathDB" id="FungiDB:ATCC64974_51940"/>
<dbReference type="Pfam" id="PF00270">
    <property type="entry name" value="DEAD"/>
    <property type="match status" value="1"/>
</dbReference>
<sequence length="579" mass="64683">MNSFNVSDMSTALKESTGNQSSNTTEASNAAREKGWTTPKGYDYEKYTSTLPPLNQPQGDNQEELPEWAAQAAKYEWKDEFGDVGPRNPELEEMLFRSEYTNRTGLKIGNIQNIEVIAESRERPSPIKNFDDAGLHPIMRENIRLCRYEFPTPIQAYSIPAVLTGHDLISIAQTGSGKTAAFLIPVLSQLMGKAKKLAAPRPNVAAGYNPSADSVRAEPLVLIVAPTRELSTQIFDEARRLCYRSMLRPCVVYGGAPVRDQREELQRGCDILIATPGRLLDFMDKPHILSLRTLSSMKQMNCCSLTGSLILLKLYINEDADHRYMMFSATFNKDCRKLARNYLAEDHVRVRIGRPGSTHANVDQNIIYAEPPLKKQCLYDLLLAMPPSRTLIFVNSKTQADFLDDYLYNMGLPSTSIHSDRTQREREDALRAFRTAKCPILVATGVSARGLDIKNVMHVINFDLPRVQHGGITEYVHRIGRTARIGNEGLATSFYNHDNDADLAPDLVKLLIENKQTVPDFLESYRPSDDVVKFDDDTDDEKSGGEDDGGNTDAWGGGGGIPMESDDAEEAEDNSKWEF</sequence>
<feature type="compositionally biased region" description="Polar residues" evidence="8">
    <location>
        <begin position="1"/>
        <end position="28"/>
    </location>
</feature>
<dbReference type="PROSITE" id="PS51194">
    <property type="entry name" value="HELICASE_CTER"/>
    <property type="match status" value="1"/>
</dbReference>
<dbReference type="EMBL" id="BCMY01000019">
    <property type="protein sequence ID" value="GAQ46061.1"/>
    <property type="molecule type" value="Genomic_DNA"/>
</dbReference>
<dbReference type="VEuPathDB" id="FungiDB:ASPNIDRAFT2_1136131"/>
<evidence type="ECO:0000256" key="3">
    <source>
        <dbReference type="ARBA" id="ARBA00022801"/>
    </source>
</evidence>
<feature type="domain" description="Helicase C-terminal" evidence="10">
    <location>
        <begin position="377"/>
        <end position="526"/>
    </location>
</feature>
<dbReference type="PANTHER" id="PTHR47958">
    <property type="entry name" value="ATP-DEPENDENT RNA HELICASE DBP3"/>
    <property type="match status" value="1"/>
</dbReference>
<evidence type="ECO:0000256" key="8">
    <source>
        <dbReference type="SAM" id="MobiDB-lite"/>
    </source>
</evidence>
<keyword evidence="3" id="KW-0378">Hydrolase</keyword>
<accession>A0A100IS12</accession>
<dbReference type="Pfam" id="PF00271">
    <property type="entry name" value="Helicase_C"/>
    <property type="match status" value="1"/>
</dbReference>
<dbReference type="VEuPathDB" id="FungiDB:M747DRAFT_363384"/>
<dbReference type="AlphaFoldDB" id="A0A100IS12"/>
<dbReference type="GO" id="GO:0016787">
    <property type="term" value="F:hydrolase activity"/>
    <property type="evidence" value="ECO:0007669"/>
    <property type="project" value="UniProtKB-KW"/>
</dbReference>
<gene>
    <name evidence="12" type="ORF">ABL_08722</name>
</gene>
<dbReference type="InterPro" id="IPR014014">
    <property type="entry name" value="RNA_helicase_DEAD_Q_motif"/>
</dbReference>
<dbReference type="PaxDb" id="5061-CADANGAP00002807"/>
<dbReference type="GO" id="GO:0003724">
    <property type="term" value="F:RNA helicase activity"/>
    <property type="evidence" value="ECO:0007669"/>
    <property type="project" value="UniProtKB-EC"/>
</dbReference>
<evidence type="ECO:0000256" key="2">
    <source>
        <dbReference type="ARBA" id="ARBA00022741"/>
    </source>
</evidence>
<feature type="region of interest" description="Disordered" evidence="8">
    <location>
        <begin position="529"/>
        <end position="579"/>
    </location>
</feature>
<keyword evidence="2" id="KW-0547">Nucleotide-binding</keyword>
<evidence type="ECO:0000259" key="10">
    <source>
        <dbReference type="PROSITE" id="PS51194"/>
    </source>
</evidence>
<feature type="compositionally biased region" description="Basic and acidic residues" evidence="8">
    <location>
        <begin position="529"/>
        <end position="545"/>
    </location>
</feature>
<dbReference type="SUPFAM" id="SSF52540">
    <property type="entry name" value="P-loop containing nucleoside triphosphate hydrolases"/>
    <property type="match status" value="2"/>
</dbReference>
<evidence type="ECO:0000313" key="12">
    <source>
        <dbReference type="EMBL" id="GAQ46061.1"/>
    </source>
</evidence>
<evidence type="ECO:0000259" key="11">
    <source>
        <dbReference type="PROSITE" id="PS51195"/>
    </source>
</evidence>
<dbReference type="InterPro" id="IPR014001">
    <property type="entry name" value="Helicase_ATP-bd"/>
</dbReference>
<dbReference type="OMA" id="HPIMREN"/>
<organism evidence="12 13">
    <name type="scientific">Aspergillus niger</name>
    <dbReference type="NCBI Taxonomy" id="5061"/>
    <lineage>
        <taxon>Eukaryota</taxon>
        <taxon>Fungi</taxon>
        <taxon>Dikarya</taxon>
        <taxon>Ascomycota</taxon>
        <taxon>Pezizomycotina</taxon>
        <taxon>Eurotiomycetes</taxon>
        <taxon>Eurotiomycetidae</taxon>
        <taxon>Eurotiales</taxon>
        <taxon>Aspergillaceae</taxon>
        <taxon>Aspergillus</taxon>
        <taxon>Aspergillus subgen. Circumdati</taxon>
    </lineage>
</organism>
<feature type="short sequence motif" description="Q motif" evidence="7">
    <location>
        <begin position="128"/>
        <end position="156"/>
    </location>
</feature>